<organism evidence="5 6">
    <name type="scientific">Hortaea werneckii</name>
    <name type="common">Black yeast</name>
    <name type="synonym">Cladosporium werneckii</name>
    <dbReference type="NCBI Taxonomy" id="91943"/>
    <lineage>
        <taxon>Eukaryota</taxon>
        <taxon>Fungi</taxon>
        <taxon>Dikarya</taxon>
        <taxon>Ascomycota</taxon>
        <taxon>Pezizomycotina</taxon>
        <taxon>Dothideomycetes</taxon>
        <taxon>Dothideomycetidae</taxon>
        <taxon>Mycosphaerellales</taxon>
        <taxon>Teratosphaeriaceae</taxon>
        <taxon>Hortaea</taxon>
    </lineage>
</organism>
<evidence type="ECO:0000256" key="1">
    <source>
        <dbReference type="ARBA" id="ARBA00005964"/>
    </source>
</evidence>
<dbReference type="InterPro" id="IPR029058">
    <property type="entry name" value="AB_hydrolase_fold"/>
</dbReference>
<dbReference type="EMBL" id="QWIJ01000754">
    <property type="protein sequence ID" value="RMX79036.1"/>
    <property type="molecule type" value="Genomic_DNA"/>
</dbReference>
<accession>A0A3M6WLD1</accession>
<protein>
    <recommendedName>
        <fullName evidence="3">Carboxylic ester hydrolase</fullName>
        <ecNumber evidence="3">3.1.1.-</ecNumber>
    </recommendedName>
</protein>
<dbReference type="GO" id="GO:0052689">
    <property type="term" value="F:carboxylic ester hydrolase activity"/>
    <property type="evidence" value="ECO:0007669"/>
    <property type="project" value="TreeGrafter"/>
</dbReference>
<feature type="domain" description="Carboxylesterase type B" evidence="4">
    <location>
        <begin position="42"/>
        <end position="265"/>
    </location>
</feature>
<dbReference type="Gene3D" id="3.40.50.1820">
    <property type="entry name" value="alpha/beta hydrolase"/>
    <property type="match status" value="1"/>
</dbReference>
<sequence>MAVFLLSLASLACCAPGNGNANQKTNSRLQARGDSIEAIGQKVKTSSGYIVGSRAPNATQVSQYLGIPFAYPPVGRRRFAPPEAYKGRDTINATAYGHNCPSQSAAVPDGLEPPSLANLLTFLGQVGDDQQEDCLYLNPQSGSKKKPVLVWIYGGGFNTGGTNNTAYSGQHWADEEDVVFVNFNYRLNIFGFPGAPELEQNVGLLDQRLAIEWVRDNIAAFGGDPKQITIFGESAGAASVDYYNYAYTKDPIIAGSIGESGTATSFGNKLPSTAAKN</sequence>
<keyword evidence="2 3" id="KW-0378">Hydrolase</keyword>
<dbReference type="Pfam" id="PF00135">
    <property type="entry name" value="COesterase"/>
    <property type="match status" value="1"/>
</dbReference>
<dbReference type="InterPro" id="IPR002018">
    <property type="entry name" value="CarbesteraseB"/>
</dbReference>
<gene>
    <name evidence="5" type="ORF">D0869_08607</name>
</gene>
<feature type="non-terminal residue" evidence="5">
    <location>
        <position position="277"/>
    </location>
</feature>
<feature type="signal peptide" evidence="3">
    <location>
        <begin position="1"/>
        <end position="19"/>
    </location>
</feature>
<dbReference type="PANTHER" id="PTHR43918">
    <property type="entry name" value="ACETYLCHOLINESTERASE"/>
    <property type="match status" value="1"/>
</dbReference>
<name>A0A3M6WLD1_HORWE</name>
<evidence type="ECO:0000313" key="5">
    <source>
        <dbReference type="EMBL" id="RMX79036.1"/>
    </source>
</evidence>
<comment type="similarity">
    <text evidence="1 3">Belongs to the type-B carboxylesterase/lipase family.</text>
</comment>
<dbReference type="PANTHER" id="PTHR43918:SF4">
    <property type="entry name" value="CARBOXYLIC ESTER HYDROLASE"/>
    <property type="match status" value="1"/>
</dbReference>
<comment type="caution">
    <text evidence="5">The sequence shown here is derived from an EMBL/GenBank/DDBJ whole genome shotgun (WGS) entry which is preliminary data.</text>
</comment>
<keyword evidence="3" id="KW-0732">Signal</keyword>
<dbReference type="EC" id="3.1.1.-" evidence="3"/>
<dbReference type="OrthoDB" id="408631at2759"/>
<evidence type="ECO:0000256" key="3">
    <source>
        <dbReference type="RuleBase" id="RU361235"/>
    </source>
</evidence>
<dbReference type="SUPFAM" id="SSF53474">
    <property type="entry name" value="alpha/beta-Hydrolases"/>
    <property type="match status" value="1"/>
</dbReference>
<evidence type="ECO:0000259" key="4">
    <source>
        <dbReference type="Pfam" id="PF00135"/>
    </source>
</evidence>
<feature type="chain" id="PRO_5017849960" description="Carboxylic ester hydrolase" evidence="3">
    <location>
        <begin position="20"/>
        <end position="277"/>
    </location>
</feature>
<proteinExistence type="inferred from homology"/>
<dbReference type="AlphaFoldDB" id="A0A3M6WLD1"/>
<evidence type="ECO:0000256" key="2">
    <source>
        <dbReference type="ARBA" id="ARBA00022801"/>
    </source>
</evidence>
<evidence type="ECO:0000313" key="6">
    <source>
        <dbReference type="Proteomes" id="UP000281245"/>
    </source>
</evidence>
<dbReference type="InterPro" id="IPR019826">
    <property type="entry name" value="Carboxylesterase_B_AS"/>
</dbReference>
<dbReference type="Proteomes" id="UP000281245">
    <property type="component" value="Unassembled WGS sequence"/>
</dbReference>
<dbReference type="InterPro" id="IPR050654">
    <property type="entry name" value="AChE-related_enzymes"/>
</dbReference>
<dbReference type="PROSITE" id="PS00122">
    <property type="entry name" value="CARBOXYLESTERASE_B_1"/>
    <property type="match status" value="1"/>
</dbReference>
<reference evidence="5 6" key="1">
    <citation type="journal article" date="2018" name="BMC Genomics">
        <title>Genomic evidence for intraspecific hybridization in a clonal and extremely halotolerant yeast.</title>
        <authorList>
            <person name="Gostincar C."/>
            <person name="Stajich J.E."/>
            <person name="Zupancic J."/>
            <person name="Zalar P."/>
            <person name="Gunde-Cimerman N."/>
        </authorList>
    </citation>
    <scope>NUCLEOTIDE SEQUENCE [LARGE SCALE GENOMIC DNA]</scope>
    <source>
        <strain evidence="5 6">EXF-6656</strain>
    </source>
</reference>